<dbReference type="Proteomes" id="UP000050741">
    <property type="component" value="Unassembled WGS sequence"/>
</dbReference>
<organism evidence="2 3">
    <name type="scientific">Globodera pallida</name>
    <name type="common">Potato cyst nematode worm</name>
    <name type="synonym">Heterodera pallida</name>
    <dbReference type="NCBI Taxonomy" id="36090"/>
    <lineage>
        <taxon>Eukaryota</taxon>
        <taxon>Metazoa</taxon>
        <taxon>Ecdysozoa</taxon>
        <taxon>Nematoda</taxon>
        <taxon>Chromadorea</taxon>
        <taxon>Rhabditida</taxon>
        <taxon>Tylenchina</taxon>
        <taxon>Tylenchomorpha</taxon>
        <taxon>Tylenchoidea</taxon>
        <taxon>Heteroderidae</taxon>
        <taxon>Heteroderinae</taxon>
        <taxon>Globodera</taxon>
    </lineage>
</organism>
<reference evidence="3" key="2">
    <citation type="submission" date="2016-06" db="UniProtKB">
        <authorList>
            <consortium name="WormBaseParasite"/>
        </authorList>
    </citation>
    <scope>IDENTIFICATION</scope>
</reference>
<protein>
    <submittedName>
        <fullName evidence="3">Protein phosphatase inhibitor 2</fullName>
    </submittedName>
</protein>
<proteinExistence type="predicted"/>
<evidence type="ECO:0000256" key="1">
    <source>
        <dbReference type="SAM" id="MobiDB-lite"/>
    </source>
</evidence>
<feature type="compositionally biased region" description="Acidic residues" evidence="1">
    <location>
        <begin position="136"/>
        <end position="148"/>
    </location>
</feature>
<accession>A0A183CKN0</accession>
<dbReference type="WBParaSite" id="GPLIN_001343600">
    <property type="protein sequence ID" value="GPLIN_001343600"/>
    <property type="gene ID" value="GPLIN_001343600"/>
</dbReference>
<sequence>MEQRNVHITAGCKARSSSIFAMEVPEAKRLQRNVHITAGGKARSSSIFAMEVPEAKRLQRTLHIASEDTDYRHFLKSEQPLEDSHITAGGKAQGILAALSTGPGLTDAWENDSMYKEVRRVLDVTPVAAPQKSEQPQEDWDSDEDSSECEPRQVRRCEFCDRPALSRSRWCG</sequence>
<feature type="region of interest" description="Disordered" evidence="1">
    <location>
        <begin position="126"/>
        <end position="153"/>
    </location>
</feature>
<evidence type="ECO:0000313" key="2">
    <source>
        <dbReference type="Proteomes" id="UP000050741"/>
    </source>
</evidence>
<evidence type="ECO:0000313" key="3">
    <source>
        <dbReference type="WBParaSite" id="GPLIN_001343600"/>
    </source>
</evidence>
<reference evidence="2" key="1">
    <citation type="submission" date="2014-05" db="EMBL/GenBank/DDBJ databases">
        <title>The genome and life-stage specific transcriptomes of Globodera pallida elucidate key aspects of plant parasitism by a cyst nematode.</title>
        <authorList>
            <person name="Cotton J.A."/>
            <person name="Lilley C.J."/>
            <person name="Jones L.M."/>
            <person name="Kikuchi T."/>
            <person name="Reid A.J."/>
            <person name="Thorpe P."/>
            <person name="Tsai I.J."/>
            <person name="Beasley H."/>
            <person name="Blok V."/>
            <person name="Cock P.J.A."/>
            <person name="Van den Akker S.E."/>
            <person name="Holroyd N."/>
            <person name="Hunt M."/>
            <person name="Mantelin S."/>
            <person name="Naghra H."/>
            <person name="Pain A."/>
            <person name="Palomares-Rius J.E."/>
            <person name="Zarowiecki M."/>
            <person name="Berriman M."/>
            <person name="Jones J.T."/>
            <person name="Urwin P.E."/>
        </authorList>
    </citation>
    <scope>NUCLEOTIDE SEQUENCE [LARGE SCALE GENOMIC DNA]</scope>
    <source>
        <strain evidence="2">Lindley</strain>
    </source>
</reference>
<name>A0A183CKN0_GLOPA</name>
<keyword evidence="2" id="KW-1185">Reference proteome</keyword>
<dbReference type="AlphaFoldDB" id="A0A183CKN0"/>